<sequence length="165" mass="19240">MRGSVVLKFVFGLLVGCLTLTSKADNPIEPVDPEFLAFFASIYNDPVERAELRLDDFAEKLVITKQQQPEWEKFKQYFLKQFERRQERLEDFRIAVQDRNGKPLTTPESLTIKIQSLEQQVSEAKIALRIIGQLYESLDASQKAIFDQGAKAIWLKNKMRQRRFN</sequence>
<protein>
    <recommendedName>
        <fullName evidence="4">Periplasmic heavy metal sensor</fullName>
    </recommendedName>
</protein>
<keyword evidence="3" id="KW-1185">Reference proteome</keyword>
<reference evidence="2 3" key="1">
    <citation type="submission" date="2019-06" db="EMBL/GenBank/DDBJ databases">
        <title>Draft genome of Aliikangiella marina GYP-15.</title>
        <authorList>
            <person name="Wang G."/>
        </authorList>
    </citation>
    <scope>NUCLEOTIDE SEQUENCE [LARGE SCALE GENOMIC DNA]</scope>
    <source>
        <strain evidence="2 3">GYP-15</strain>
    </source>
</reference>
<accession>A0A545T4H7</accession>
<dbReference type="EMBL" id="VIKR01000005">
    <property type="protein sequence ID" value="TQV72095.1"/>
    <property type="molecule type" value="Genomic_DNA"/>
</dbReference>
<dbReference type="Pfam" id="PF07813">
    <property type="entry name" value="LTXXQ"/>
    <property type="match status" value="1"/>
</dbReference>
<dbReference type="Proteomes" id="UP000317839">
    <property type="component" value="Unassembled WGS sequence"/>
</dbReference>
<evidence type="ECO:0000313" key="2">
    <source>
        <dbReference type="EMBL" id="TQV72095.1"/>
    </source>
</evidence>
<dbReference type="RefSeq" id="WP_142943423.1">
    <property type="nucleotide sequence ID" value="NZ_VIKR01000005.1"/>
</dbReference>
<dbReference type="GO" id="GO:0042597">
    <property type="term" value="C:periplasmic space"/>
    <property type="evidence" value="ECO:0007669"/>
    <property type="project" value="InterPro"/>
</dbReference>
<feature type="signal peptide" evidence="1">
    <location>
        <begin position="1"/>
        <end position="24"/>
    </location>
</feature>
<gene>
    <name evidence="2" type="ORF">FLL45_17895</name>
</gene>
<evidence type="ECO:0000313" key="3">
    <source>
        <dbReference type="Proteomes" id="UP000317839"/>
    </source>
</evidence>
<keyword evidence="1" id="KW-0732">Signal</keyword>
<name>A0A545T4H7_9GAMM</name>
<dbReference type="AlphaFoldDB" id="A0A545T4H7"/>
<proteinExistence type="predicted"/>
<organism evidence="2 3">
    <name type="scientific">Aliikangiella marina</name>
    <dbReference type="NCBI Taxonomy" id="1712262"/>
    <lineage>
        <taxon>Bacteria</taxon>
        <taxon>Pseudomonadati</taxon>
        <taxon>Pseudomonadota</taxon>
        <taxon>Gammaproteobacteria</taxon>
        <taxon>Oceanospirillales</taxon>
        <taxon>Pleioneaceae</taxon>
        <taxon>Aliikangiella</taxon>
    </lineage>
</organism>
<feature type="chain" id="PRO_5021973712" description="Periplasmic heavy metal sensor" evidence="1">
    <location>
        <begin position="25"/>
        <end position="165"/>
    </location>
</feature>
<dbReference type="InterPro" id="IPR012899">
    <property type="entry name" value="LTXXQ"/>
</dbReference>
<evidence type="ECO:0008006" key="4">
    <source>
        <dbReference type="Google" id="ProtNLM"/>
    </source>
</evidence>
<comment type="caution">
    <text evidence="2">The sequence shown here is derived from an EMBL/GenBank/DDBJ whole genome shotgun (WGS) entry which is preliminary data.</text>
</comment>
<evidence type="ECO:0000256" key="1">
    <source>
        <dbReference type="SAM" id="SignalP"/>
    </source>
</evidence>
<dbReference type="OrthoDB" id="7060764at2"/>